<feature type="compositionally biased region" description="Low complexity" evidence="1">
    <location>
        <begin position="447"/>
        <end position="457"/>
    </location>
</feature>
<dbReference type="Proteomes" id="UP001437256">
    <property type="component" value="Unassembled WGS sequence"/>
</dbReference>
<protein>
    <submittedName>
        <fullName evidence="3">Uncharacterized protein</fullName>
    </submittedName>
</protein>
<reference evidence="3 4" key="1">
    <citation type="submission" date="2024-05" db="EMBL/GenBank/DDBJ databases">
        <title>A draft genome resource for the thread blight pathogen Marasmius tenuissimus strain MS-2.</title>
        <authorList>
            <person name="Yulfo-Soto G.E."/>
            <person name="Baruah I.K."/>
            <person name="Amoako-Attah I."/>
            <person name="Bukari Y."/>
            <person name="Meinhardt L.W."/>
            <person name="Bailey B.A."/>
            <person name="Cohen S.P."/>
        </authorList>
    </citation>
    <scope>NUCLEOTIDE SEQUENCE [LARGE SCALE GENOMIC DNA]</scope>
    <source>
        <strain evidence="3 4">MS-2</strain>
    </source>
</reference>
<dbReference type="EMBL" id="JBBXMP010000041">
    <property type="protein sequence ID" value="KAL0065962.1"/>
    <property type="molecule type" value="Genomic_DNA"/>
</dbReference>
<keyword evidence="4" id="KW-1185">Reference proteome</keyword>
<organism evidence="3 4">
    <name type="scientific">Marasmius tenuissimus</name>
    <dbReference type="NCBI Taxonomy" id="585030"/>
    <lineage>
        <taxon>Eukaryota</taxon>
        <taxon>Fungi</taxon>
        <taxon>Dikarya</taxon>
        <taxon>Basidiomycota</taxon>
        <taxon>Agaricomycotina</taxon>
        <taxon>Agaricomycetes</taxon>
        <taxon>Agaricomycetidae</taxon>
        <taxon>Agaricales</taxon>
        <taxon>Marasmiineae</taxon>
        <taxon>Marasmiaceae</taxon>
        <taxon>Marasmius</taxon>
    </lineage>
</organism>
<keyword evidence="2" id="KW-0812">Transmembrane</keyword>
<keyword evidence="2" id="KW-0472">Membrane</keyword>
<keyword evidence="2" id="KW-1133">Transmembrane helix</keyword>
<feature type="compositionally biased region" description="Basic and acidic residues" evidence="1">
    <location>
        <begin position="421"/>
        <end position="430"/>
    </location>
</feature>
<feature type="transmembrane region" description="Helical" evidence="2">
    <location>
        <begin position="337"/>
        <end position="358"/>
    </location>
</feature>
<feature type="compositionally biased region" description="Polar residues" evidence="1">
    <location>
        <begin position="431"/>
        <end position="442"/>
    </location>
</feature>
<accession>A0ABR2ZY06</accession>
<name>A0ABR2ZY06_9AGAR</name>
<evidence type="ECO:0000313" key="3">
    <source>
        <dbReference type="EMBL" id="KAL0065962.1"/>
    </source>
</evidence>
<sequence>MADPIPYNLTIPSQAASLVYSPLRTSSNNLDEGWVLSYSGGLVPGNYWGRKGIGADYHATTLKGSTVQISWIGTGIYFYGNASSDGYKIKVDGDDVQGADVPNGGLLGSKTGLPYKKHTSTLSVVGGKQVAFQYAQVTIGYGYPGNNVQNRTIQAVSDDGKTPNNDYFNFVGGGNDGWSPESPQAGITFPNGTETKISYQMKTSLTTSSLRFKVNNASGFVLLGSMFSDHNPKRATITPDPTSNAGTKSTDIYDICSMLDFEQVLYWESNLDYGTTYTVDISNIDPDRNSFLAFNKLELLDGGPAPSKPSSGGFKSVYIAAIVWFSVPQNLQVSHTFVLMKVVPLIALAALIAGLLFWRRRRKQREYSAKYDGVLETPTDASEYSIEPFPPPISANRLREVDAGPLSSLPPEYDNSWVGDQRPHEEDHETVVSSEQLGTSGAPSEPSGTTSSRSNGTGKAGFTKR</sequence>
<evidence type="ECO:0000313" key="4">
    <source>
        <dbReference type="Proteomes" id="UP001437256"/>
    </source>
</evidence>
<feature type="region of interest" description="Disordered" evidence="1">
    <location>
        <begin position="409"/>
        <end position="465"/>
    </location>
</feature>
<evidence type="ECO:0000256" key="2">
    <source>
        <dbReference type="SAM" id="Phobius"/>
    </source>
</evidence>
<evidence type="ECO:0000256" key="1">
    <source>
        <dbReference type="SAM" id="MobiDB-lite"/>
    </source>
</evidence>
<proteinExistence type="predicted"/>
<dbReference type="Gene3D" id="2.60.120.260">
    <property type="entry name" value="Galactose-binding domain-like"/>
    <property type="match status" value="1"/>
</dbReference>
<comment type="caution">
    <text evidence="3">The sequence shown here is derived from an EMBL/GenBank/DDBJ whole genome shotgun (WGS) entry which is preliminary data.</text>
</comment>
<gene>
    <name evidence="3" type="ORF">AAF712_007090</name>
</gene>